<name>A0A8J2RMK5_9CRUS</name>
<evidence type="ECO:0000256" key="7">
    <source>
        <dbReference type="SAM" id="Phobius"/>
    </source>
</evidence>
<dbReference type="InterPro" id="IPR050350">
    <property type="entry name" value="Compl-Cell_Adhes-Reg"/>
</dbReference>
<proteinExistence type="predicted"/>
<dbReference type="SMART" id="SM00032">
    <property type="entry name" value="CCP"/>
    <property type="match status" value="4"/>
</dbReference>
<dbReference type="Gene3D" id="2.10.70.10">
    <property type="entry name" value="Complement Module, domain 1"/>
    <property type="match status" value="3"/>
</dbReference>
<evidence type="ECO:0000256" key="5">
    <source>
        <dbReference type="PROSITE-ProRule" id="PRU00302"/>
    </source>
</evidence>
<evidence type="ECO:0000256" key="4">
    <source>
        <dbReference type="ARBA" id="ARBA00023180"/>
    </source>
</evidence>
<feature type="domain" description="Sushi" evidence="9">
    <location>
        <begin position="185"/>
        <end position="258"/>
    </location>
</feature>
<keyword evidence="7" id="KW-0472">Membrane</keyword>
<dbReference type="InterPro" id="IPR035976">
    <property type="entry name" value="Sushi/SCR/CCP_sf"/>
</dbReference>
<dbReference type="PROSITE" id="PS50923">
    <property type="entry name" value="SUSHI"/>
    <property type="match status" value="2"/>
</dbReference>
<dbReference type="CDD" id="cd00033">
    <property type="entry name" value="CCP"/>
    <property type="match status" value="1"/>
</dbReference>
<feature type="disulfide bond" evidence="5">
    <location>
        <begin position="93"/>
        <end position="120"/>
    </location>
</feature>
<keyword evidence="7" id="KW-1133">Transmembrane helix</keyword>
<comment type="caution">
    <text evidence="10">The sequence shown here is derived from an EMBL/GenBank/DDBJ whole genome shotgun (WGS) entry which is preliminary data.</text>
</comment>
<gene>
    <name evidence="10" type="ORF">DGAL_LOCUS10679</name>
</gene>
<feature type="region of interest" description="Disordered" evidence="6">
    <location>
        <begin position="357"/>
        <end position="377"/>
    </location>
</feature>
<dbReference type="PANTHER" id="PTHR19325">
    <property type="entry name" value="COMPLEMENT COMPONENT-RELATED SUSHI DOMAIN-CONTAINING"/>
    <property type="match status" value="1"/>
</dbReference>
<evidence type="ECO:0000313" key="11">
    <source>
        <dbReference type="Proteomes" id="UP000789390"/>
    </source>
</evidence>
<keyword evidence="11" id="KW-1185">Reference proteome</keyword>
<evidence type="ECO:0000256" key="3">
    <source>
        <dbReference type="ARBA" id="ARBA00023157"/>
    </source>
</evidence>
<keyword evidence="4" id="KW-0325">Glycoprotein</keyword>
<organism evidence="10 11">
    <name type="scientific">Daphnia galeata</name>
    <dbReference type="NCBI Taxonomy" id="27404"/>
    <lineage>
        <taxon>Eukaryota</taxon>
        <taxon>Metazoa</taxon>
        <taxon>Ecdysozoa</taxon>
        <taxon>Arthropoda</taxon>
        <taxon>Crustacea</taxon>
        <taxon>Branchiopoda</taxon>
        <taxon>Diplostraca</taxon>
        <taxon>Cladocera</taxon>
        <taxon>Anomopoda</taxon>
        <taxon>Daphniidae</taxon>
        <taxon>Daphnia</taxon>
    </lineage>
</organism>
<feature type="transmembrane region" description="Helical" evidence="7">
    <location>
        <begin position="331"/>
        <end position="352"/>
    </location>
</feature>
<dbReference type="AlphaFoldDB" id="A0A8J2RMK5"/>
<dbReference type="PANTHER" id="PTHR19325:SF575">
    <property type="entry name" value="LOCOMOTION-RELATED PROTEIN HIKARU GENKI"/>
    <property type="match status" value="1"/>
</dbReference>
<reference evidence="10" key="1">
    <citation type="submission" date="2021-11" db="EMBL/GenBank/DDBJ databases">
        <authorList>
            <person name="Schell T."/>
        </authorList>
    </citation>
    <scope>NUCLEOTIDE SEQUENCE</scope>
    <source>
        <strain evidence="10">M5</strain>
    </source>
</reference>
<evidence type="ECO:0000256" key="2">
    <source>
        <dbReference type="ARBA" id="ARBA00022737"/>
    </source>
</evidence>
<keyword evidence="3 5" id="KW-1015">Disulfide bond</keyword>
<evidence type="ECO:0000256" key="1">
    <source>
        <dbReference type="ARBA" id="ARBA00022659"/>
    </source>
</evidence>
<dbReference type="Proteomes" id="UP000789390">
    <property type="component" value="Unassembled WGS sequence"/>
</dbReference>
<dbReference type="Pfam" id="PF00084">
    <property type="entry name" value="Sushi"/>
    <property type="match status" value="1"/>
</dbReference>
<feature type="domain" description="Sushi" evidence="9">
    <location>
        <begin position="59"/>
        <end position="122"/>
    </location>
</feature>
<dbReference type="EMBL" id="CAKKLH010000268">
    <property type="protein sequence ID" value="CAH0107385.1"/>
    <property type="molecule type" value="Genomic_DNA"/>
</dbReference>
<accession>A0A8J2RMK5</accession>
<protein>
    <recommendedName>
        <fullName evidence="9">Sushi domain-containing protein</fullName>
    </recommendedName>
</protein>
<sequence length="429" mass="47503">MRHLIALALMMSAALLVEINCQTTNSTNMTQTTTTTLVPTEVNTIAADATANITEKPEVLCGAPGPFPNGWIDATQNLPLGMSKVGRSIVYRCNKNMKQIGAANAICEINGRWSNNPPQCLFSCIVPAVDHGIIRNVSTGSIISHGDNVILECTQSYQPAHGLSTYICDNGTLNVTPRCDPAPKGNCERPEIPNGTFVQVDGKNVTENQIYDICTEIIYKCENPDHRLIYNSNTTENSRRFCDASTQNWTGSPPKCVATCGSLHLRFQFNVTYDETVLAEERYQNGTKAIISCPENKNNNKTMICQSNGTWLGGDVPKCYPPVEHLVLSEIAIIVACLVLILILFMAAVFLYNTRSRQQQPNNPASTSYVRSNSTDSQRMRAELLRQIRRKSFYSLEDPPAGEREYATIHRTGQTMRRPRLTVQYGKLG</sequence>
<dbReference type="OrthoDB" id="9991441at2759"/>
<evidence type="ECO:0000256" key="6">
    <source>
        <dbReference type="SAM" id="MobiDB-lite"/>
    </source>
</evidence>
<evidence type="ECO:0000259" key="9">
    <source>
        <dbReference type="PROSITE" id="PS50923"/>
    </source>
</evidence>
<feature type="signal peptide" evidence="8">
    <location>
        <begin position="1"/>
        <end position="21"/>
    </location>
</feature>
<keyword evidence="7" id="KW-0812">Transmembrane</keyword>
<dbReference type="SUPFAM" id="SSF57535">
    <property type="entry name" value="Complement control module/SCR domain"/>
    <property type="match status" value="2"/>
</dbReference>
<keyword evidence="1 5" id="KW-0768">Sushi</keyword>
<dbReference type="InterPro" id="IPR000436">
    <property type="entry name" value="Sushi_SCR_CCP_dom"/>
</dbReference>
<evidence type="ECO:0000313" key="10">
    <source>
        <dbReference type="EMBL" id="CAH0107385.1"/>
    </source>
</evidence>
<keyword evidence="2" id="KW-0677">Repeat</keyword>
<evidence type="ECO:0000256" key="8">
    <source>
        <dbReference type="SAM" id="SignalP"/>
    </source>
</evidence>
<comment type="caution">
    <text evidence="5">Lacks conserved residue(s) required for the propagation of feature annotation.</text>
</comment>
<feature type="chain" id="PRO_5035154840" description="Sushi domain-containing protein" evidence="8">
    <location>
        <begin position="22"/>
        <end position="429"/>
    </location>
</feature>
<keyword evidence="8" id="KW-0732">Signal</keyword>